<protein>
    <submittedName>
        <fullName evidence="1">Uncharacterized protein</fullName>
    </submittedName>
</protein>
<accession>A0ACC0XAR9</accession>
<organism evidence="1 2">
    <name type="scientific">Pistacia integerrima</name>
    <dbReference type="NCBI Taxonomy" id="434235"/>
    <lineage>
        <taxon>Eukaryota</taxon>
        <taxon>Viridiplantae</taxon>
        <taxon>Streptophyta</taxon>
        <taxon>Embryophyta</taxon>
        <taxon>Tracheophyta</taxon>
        <taxon>Spermatophyta</taxon>
        <taxon>Magnoliopsida</taxon>
        <taxon>eudicotyledons</taxon>
        <taxon>Gunneridae</taxon>
        <taxon>Pentapetalae</taxon>
        <taxon>rosids</taxon>
        <taxon>malvids</taxon>
        <taxon>Sapindales</taxon>
        <taxon>Anacardiaceae</taxon>
        <taxon>Pistacia</taxon>
    </lineage>
</organism>
<proteinExistence type="predicted"/>
<evidence type="ECO:0000313" key="2">
    <source>
        <dbReference type="Proteomes" id="UP001163603"/>
    </source>
</evidence>
<gene>
    <name evidence="1" type="ORF">Pint_20558</name>
</gene>
<comment type="caution">
    <text evidence="1">The sequence shown here is derived from an EMBL/GenBank/DDBJ whole genome shotgun (WGS) entry which is preliminary data.</text>
</comment>
<reference evidence="2" key="1">
    <citation type="journal article" date="2023" name="G3 (Bethesda)">
        <title>Genome assembly and association tests identify interacting loci associated with vigor, precocity, and sex in interspecific pistachio rootstocks.</title>
        <authorList>
            <person name="Palmer W."/>
            <person name="Jacygrad E."/>
            <person name="Sagayaradj S."/>
            <person name="Cavanaugh K."/>
            <person name="Han R."/>
            <person name="Bertier L."/>
            <person name="Beede B."/>
            <person name="Kafkas S."/>
            <person name="Golino D."/>
            <person name="Preece J."/>
            <person name="Michelmore R."/>
        </authorList>
    </citation>
    <scope>NUCLEOTIDE SEQUENCE [LARGE SCALE GENOMIC DNA]</scope>
</reference>
<sequence length="271" mass="28580">MAATTSLLELNQLKWTQLHPHPRLFPQRNAKFGPAFNNFHTLQRSAKFGAVKCFFTPPRKHLPANSSLNSNGVFDPLEVMSKTVVKTFNALKKPAMVAVLVGLLMAFDPNSSLAASGGRVGGSAFSSRSSSSSSRSYSAEPRVPYSAPYYAPSPFGGGGVYVGPAVGVGVGVGGGSSLFYLFMGFAAFVLVSGFLSDRSEGDVLTATEKTSVIKLQVGLLGMGRSLQKDLNRIANTADTSTPEGLSYVLTGKPLPTVCEMPQALDLLHGKA</sequence>
<name>A0ACC0XAR9_9ROSI</name>
<dbReference type="EMBL" id="CM047748">
    <property type="protein sequence ID" value="KAJ0014227.1"/>
    <property type="molecule type" value="Genomic_DNA"/>
</dbReference>
<dbReference type="Proteomes" id="UP001163603">
    <property type="component" value="Chromosome 13"/>
</dbReference>
<keyword evidence="2" id="KW-1185">Reference proteome</keyword>
<evidence type="ECO:0000313" key="1">
    <source>
        <dbReference type="EMBL" id="KAJ0014227.1"/>
    </source>
</evidence>